<comment type="subcellular location">
    <subcellularLocation>
        <location evidence="2">Endoplasmic reticulum membrane</location>
        <topology evidence="2">Multi-pass membrane protein</topology>
    </subcellularLocation>
</comment>
<proteinExistence type="inferred from homology"/>
<evidence type="ECO:0000256" key="6">
    <source>
        <dbReference type="ARBA" id="ARBA00022824"/>
    </source>
</evidence>
<name>A0A9W8H713_9FUNG</name>
<evidence type="ECO:0000256" key="1">
    <source>
        <dbReference type="ARBA" id="ARBA00002791"/>
    </source>
</evidence>
<dbReference type="SUPFAM" id="SSF52833">
    <property type="entry name" value="Thioredoxin-like"/>
    <property type="match status" value="1"/>
</dbReference>
<protein>
    <submittedName>
        <fullName evidence="11">Oligosaccharyl transferase subunit ost3/OST6</fullName>
    </submittedName>
</protein>
<accession>A0A9W8H713</accession>
<feature type="transmembrane region" description="Helical" evidence="9">
    <location>
        <begin position="264"/>
        <end position="281"/>
    </location>
</feature>
<keyword evidence="7 9" id="KW-1133">Transmembrane helix</keyword>
<reference evidence="11" key="1">
    <citation type="submission" date="2022-07" db="EMBL/GenBank/DDBJ databases">
        <title>Phylogenomic reconstructions and comparative analyses of Kickxellomycotina fungi.</title>
        <authorList>
            <person name="Reynolds N.K."/>
            <person name="Stajich J.E."/>
            <person name="Barry K."/>
            <person name="Grigoriev I.V."/>
            <person name="Crous P."/>
            <person name="Smith M.E."/>
        </authorList>
    </citation>
    <scope>NUCLEOTIDE SEQUENCE</scope>
    <source>
        <strain evidence="11">NBRC 105414</strain>
    </source>
</reference>
<dbReference type="Gene3D" id="3.40.30.10">
    <property type="entry name" value="Glutaredoxin"/>
    <property type="match status" value="1"/>
</dbReference>
<evidence type="ECO:0000313" key="11">
    <source>
        <dbReference type="EMBL" id="KAJ2780490.1"/>
    </source>
</evidence>
<dbReference type="InterPro" id="IPR021149">
    <property type="entry name" value="OligosaccharylTrfase_OST3/OST6"/>
</dbReference>
<sequence>MRLLAALALALVLVLAGAAPSFDRLRELGGQDRDGVAVLQLDDFIKHVVREDRDYAVVVQLTALSPQYKCDTCHAVDRSVRAVARGWRRQQQQQGQQEQRKIVFASLDVEEGEDMFRKMGIDKIPRLMIFPAAKGPHAMANPTAREMKLSPSNARPEGMAARLAELLGAPIRADVPTDYTKYATTAAAVAGASYAVVLAYRHVDLRRLGRNAWAVATITFVLLMTSGFMWNRINAPPYMGQTRTGDAVLFAPTQNQQYGVETQIVASAYAACALCVVLLVRHVPRVSGPEQRTLVTLLVVASLVLMYSYINSVFRLKMPGYPYRLLLP</sequence>
<evidence type="ECO:0000256" key="4">
    <source>
        <dbReference type="ARBA" id="ARBA00022692"/>
    </source>
</evidence>
<feature type="transmembrane region" description="Helical" evidence="9">
    <location>
        <begin position="293"/>
        <end position="310"/>
    </location>
</feature>
<evidence type="ECO:0000256" key="8">
    <source>
        <dbReference type="ARBA" id="ARBA00023136"/>
    </source>
</evidence>
<comment type="similarity">
    <text evidence="3">Belongs to the OST3/OST6 family.</text>
</comment>
<evidence type="ECO:0000256" key="10">
    <source>
        <dbReference type="SAM" id="SignalP"/>
    </source>
</evidence>
<organism evidence="11 12">
    <name type="scientific">Coemansia javaensis</name>
    <dbReference type="NCBI Taxonomy" id="2761396"/>
    <lineage>
        <taxon>Eukaryota</taxon>
        <taxon>Fungi</taxon>
        <taxon>Fungi incertae sedis</taxon>
        <taxon>Zoopagomycota</taxon>
        <taxon>Kickxellomycotina</taxon>
        <taxon>Kickxellomycetes</taxon>
        <taxon>Kickxellales</taxon>
        <taxon>Kickxellaceae</taxon>
        <taxon>Coemansia</taxon>
    </lineage>
</organism>
<keyword evidence="12" id="KW-1185">Reference proteome</keyword>
<feature type="signal peptide" evidence="10">
    <location>
        <begin position="1"/>
        <end position="18"/>
    </location>
</feature>
<dbReference type="PANTHER" id="PTHR12692">
    <property type="entry name" value="DOLICHYL-DIPHOSPHOOLIGOSACCHARIDE--PROTEIN GLYCOSYLTRANSFERASE-RELATED"/>
    <property type="match status" value="1"/>
</dbReference>
<dbReference type="Proteomes" id="UP001140217">
    <property type="component" value="Unassembled WGS sequence"/>
</dbReference>
<feature type="chain" id="PRO_5040839047" evidence="10">
    <location>
        <begin position="19"/>
        <end position="328"/>
    </location>
</feature>
<feature type="transmembrane region" description="Helical" evidence="9">
    <location>
        <begin position="212"/>
        <end position="230"/>
    </location>
</feature>
<gene>
    <name evidence="11" type="primary">OST3</name>
    <name evidence="11" type="ORF">H4R18_003434</name>
</gene>
<evidence type="ECO:0000256" key="3">
    <source>
        <dbReference type="ARBA" id="ARBA00009561"/>
    </source>
</evidence>
<evidence type="ECO:0000256" key="7">
    <source>
        <dbReference type="ARBA" id="ARBA00022989"/>
    </source>
</evidence>
<dbReference type="EMBL" id="JANBUL010000136">
    <property type="protein sequence ID" value="KAJ2780490.1"/>
    <property type="molecule type" value="Genomic_DNA"/>
</dbReference>
<feature type="transmembrane region" description="Helical" evidence="9">
    <location>
        <begin position="182"/>
        <end position="200"/>
    </location>
</feature>
<comment type="function">
    <text evidence="1">Subunit of the oligosaccharyl transferase (OST) complex that catalyzes the initial transfer of a defined glycan (Glc(3)Man(9)GlcNAc(2) in eukaryotes) from the lipid carrier dolichol-pyrophosphate to an asparagine residue within an Asn-X-Ser/Thr consensus motif in nascent polypeptide chains, the first step in protein N-glycosylation. N-glycosylation occurs cotranslationally and the complex associates with the Sec61 complex at the channel-forming translocon complex that mediates protein translocation across the endoplasmic reticulum (ER). All subunits are required for a maximal enzyme activity.</text>
</comment>
<dbReference type="GO" id="GO:0018279">
    <property type="term" value="P:protein N-linked glycosylation via asparagine"/>
    <property type="evidence" value="ECO:0007669"/>
    <property type="project" value="TreeGrafter"/>
</dbReference>
<dbReference type="GO" id="GO:0008250">
    <property type="term" value="C:oligosaccharyltransferase complex"/>
    <property type="evidence" value="ECO:0007669"/>
    <property type="project" value="TreeGrafter"/>
</dbReference>
<evidence type="ECO:0000256" key="2">
    <source>
        <dbReference type="ARBA" id="ARBA00004477"/>
    </source>
</evidence>
<dbReference type="OrthoDB" id="67566at2759"/>
<dbReference type="InterPro" id="IPR036249">
    <property type="entry name" value="Thioredoxin-like_sf"/>
</dbReference>
<keyword evidence="11" id="KW-0808">Transferase</keyword>
<dbReference type="Pfam" id="PF04756">
    <property type="entry name" value="OST3_OST6"/>
    <property type="match status" value="1"/>
</dbReference>
<evidence type="ECO:0000256" key="9">
    <source>
        <dbReference type="SAM" id="Phobius"/>
    </source>
</evidence>
<dbReference type="GO" id="GO:0016740">
    <property type="term" value="F:transferase activity"/>
    <property type="evidence" value="ECO:0007669"/>
    <property type="project" value="UniProtKB-KW"/>
</dbReference>
<dbReference type="PANTHER" id="PTHR12692:SF0">
    <property type="entry name" value="GH11935P"/>
    <property type="match status" value="1"/>
</dbReference>
<evidence type="ECO:0000256" key="5">
    <source>
        <dbReference type="ARBA" id="ARBA00022729"/>
    </source>
</evidence>
<keyword evidence="6" id="KW-0256">Endoplasmic reticulum</keyword>
<comment type="caution">
    <text evidence="11">The sequence shown here is derived from an EMBL/GenBank/DDBJ whole genome shotgun (WGS) entry which is preliminary data.</text>
</comment>
<keyword evidence="5 10" id="KW-0732">Signal</keyword>
<evidence type="ECO:0000313" key="12">
    <source>
        <dbReference type="Proteomes" id="UP001140217"/>
    </source>
</evidence>
<keyword evidence="4 9" id="KW-0812">Transmembrane</keyword>
<keyword evidence="8 9" id="KW-0472">Membrane</keyword>
<dbReference type="AlphaFoldDB" id="A0A9W8H713"/>